<feature type="transmembrane region" description="Helical" evidence="1">
    <location>
        <begin position="174"/>
        <end position="194"/>
    </location>
</feature>
<keyword evidence="3" id="KW-1185">Reference proteome</keyword>
<evidence type="ECO:0000313" key="2">
    <source>
        <dbReference type="EMBL" id="CAL2107698.1"/>
    </source>
</evidence>
<gene>
    <name evidence="2" type="ORF">T190115A13A_40220</name>
</gene>
<protein>
    <recommendedName>
        <fullName evidence="4">DoxX family protein</fullName>
    </recommendedName>
</protein>
<evidence type="ECO:0000256" key="1">
    <source>
        <dbReference type="SAM" id="Phobius"/>
    </source>
</evidence>
<feature type="transmembrane region" description="Helical" evidence="1">
    <location>
        <begin position="151"/>
        <end position="168"/>
    </location>
</feature>
<comment type="caution">
    <text evidence="2">The sequence shown here is derived from an EMBL/GenBank/DDBJ whole genome shotgun (WGS) entry which is preliminary data.</text>
</comment>
<proteinExistence type="predicted"/>
<reference evidence="2 3" key="1">
    <citation type="submission" date="2024-05" db="EMBL/GenBank/DDBJ databases">
        <authorList>
            <person name="Duchaud E."/>
        </authorList>
    </citation>
    <scope>NUCLEOTIDE SEQUENCE [LARGE SCALE GENOMIC DNA]</scope>
    <source>
        <strain evidence="2">Ena-SAMPLE-TAB-13-05-2024-13:56:06:370-140305</strain>
    </source>
</reference>
<accession>A0ABP1FD69</accession>
<sequence>MKNKILPQLFIIYLRYILGFAFIFAAIVKIQGLRFTSESGAENPINSAWHYFETMYQSGIYWRFIGIGQFLAGFLLMTQRYSKLGAVLFFTIIANIFVVTISYDFNYTPVITGLMLLSSLLLILWDWSSFKILFNQTPVIDTTKRLENDRIWEIFGLILCFITVIIRLNMHAKFVGFGFLILLFIGIIGLFLGLKKRKLYR</sequence>
<dbReference type="EMBL" id="CAXJRC010000041">
    <property type="protein sequence ID" value="CAL2107698.1"/>
    <property type="molecule type" value="Genomic_DNA"/>
</dbReference>
<evidence type="ECO:0008006" key="4">
    <source>
        <dbReference type="Google" id="ProtNLM"/>
    </source>
</evidence>
<keyword evidence="1" id="KW-0812">Transmembrane</keyword>
<feature type="transmembrane region" description="Helical" evidence="1">
    <location>
        <begin position="109"/>
        <end position="130"/>
    </location>
</feature>
<keyword evidence="1" id="KW-0472">Membrane</keyword>
<feature type="transmembrane region" description="Helical" evidence="1">
    <location>
        <begin position="84"/>
        <end position="103"/>
    </location>
</feature>
<feature type="transmembrane region" description="Helical" evidence="1">
    <location>
        <begin position="60"/>
        <end position="77"/>
    </location>
</feature>
<keyword evidence="1" id="KW-1133">Transmembrane helix</keyword>
<name>A0ABP1FD69_9FLAO</name>
<dbReference type="Proteomes" id="UP001497602">
    <property type="component" value="Unassembled WGS sequence"/>
</dbReference>
<evidence type="ECO:0000313" key="3">
    <source>
        <dbReference type="Proteomes" id="UP001497602"/>
    </source>
</evidence>
<dbReference type="RefSeq" id="WP_348706067.1">
    <property type="nucleotide sequence ID" value="NZ_CAXIYA010000037.1"/>
</dbReference>
<feature type="transmembrane region" description="Helical" evidence="1">
    <location>
        <begin position="12"/>
        <end position="30"/>
    </location>
</feature>
<organism evidence="2 3">
    <name type="scientific">Tenacibaculum vairaonense</name>
    <dbReference type="NCBI Taxonomy" id="3137860"/>
    <lineage>
        <taxon>Bacteria</taxon>
        <taxon>Pseudomonadati</taxon>
        <taxon>Bacteroidota</taxon>
        <taxon>Flavobacteriia</taxon>
        <taxon>Flavobacteriales</taxon>
        <taxon>Flavobacteriaceae</taxon>
        <taxon>Tenacibaculum</taxon>
    </lineage>
</organism>